<evidence type="ECO:0000256" key="6">
    <source>
        <dbReference type="ARBA" id="ARBA00022527"/>
    </source>
</evidence>
<evidence type="ECO:0000256" key="17">
    <source>
        <dbReference type="ARBA" id="ARBA00023180"/>
    </source>
</evidence>
<evidence type="ECO:0000256" key="11">
    <source>
        <dbReference type="ARBA" id="ARBA00022777"/>
    </source>
</evidence>
<name>A0ABD3RMS3_9LAMI</name>
<evidence type="ECO:0000256" key="19">
    <source>
        <dbReference type="ARBA" id="ARBA00048679"/>
    </source>
</evidence>
<dbReference type="InterPro" id="IPR001245">
    <property type="entry name" value="Ser-Thr/Tyr_kinase_cat_dom"/>
</dbReference>
<evidence type="ECO:0000256" key="8">
    <source>
        <dbReference type="ARBA" id="ARBA00022692"/>
    </source>
</evidence>
<evidence type="ECO:0000256" key="12">
    <source>
        <dbReference type="ARBA" id="ARBA00022840"/>
    </source>
</evidence>
<dbReference type="Gene3D" id="2.60.120.430">
    <property type="entry name" value="Galactose-binding lectin"/>
    <property type="match status" value="2"/>
</dbReference>
<evidence type="ECO:0000256" key="14">
    <source>
        <dbReference type="ARBA" id="ARBA00023136"/>
    </source>
</evidence>
<feature type="binding site" evidence="20">
    <location>
        <position position="877"/>
    </location>
    <ligand>
        <name>ATP</name>
        <dbReference type="ChEBI" id="CHEBI:30616"/>
    </ligand>
</feature>
<evidence type="ECO:0000256" key="10">
    <source>
        <dbReference type="ARBA" id="ARBA00022741"/>
    </source>
</evidence>
<feature type="region of interest" description="Disordered" evidence="21">
    <location>
        <begin position="1199"/>
        <end position="1233"/>
    </location>
</feature>
<keyword evidence="25" id="KW-1185">Reference proteome</keyword>
<dbReference type="SMART" id="SM00220">
    <property type="entry name" value="S_TKc"/>
    <property type="match status" value="2"/>
</dbReference>
<evidence type="ECO:0000256" key="20">
    <source>
        <dbReference type="PROSITE-ProRule" id="PRU10141"/>
    </source>
</evidence>
<evidence type="ECO:0000256" key="3">
    <source>
        <dbReference type="ARBA" id="ARBA00010217"/>
    </source>
</evidence>
<dbReference type="GO" id="GO:0005524">
    <property type="term" value="F:ATP binding"/>
    <property type="evidence" value="ECO:0007669"/>
    <property type="project" value="UniProtKB-UniRule"/>
</dbReference>
<evidence type="ECO:0000256" key="15">
    <source>
        <dbReference type="ARBA" id="ARBA00023157"/>
    </source>
</evidence>
<dbReference type="InterPro" id="IPR011009">
    <property type="entry name" value="Kinase-like_dom_sf"/>
</dbReference>
<comment type="similarity">
    <text evidence="3">In the C-terminal section; belongs to the protein kinase superfamily. Ser/Thr protein kinase family.</text>
</comment>
<feature type="domain" description="Protein kinase" evidence="23">
    <location>
        <begin position="459"/>
        <end position="736"/>
    </location>
</feature>
<dbReference type="FunFam" id="1.10.510.10:FF:000240">
    <property type="entry name" value="Lectin-domain containing receptor kinase A4.3"/>
    <property type="match status" value="1"/>
</dbReference>
<feature type="compositionally biased region" description="Polar residues" evidence="21">
    <location>
        <begin position="1201"/>
        <end position="1216"/>
    </location>
</feature>
<evidence type="ECO:0000256" key="22">
    <source>
        <dbReference type="SAM" id="SignalP"/>
    </source>
</evidence>
<dbReference type="Pfam" id="PF07714">
    <property type="entry name" value="PK_Tyr_Ser-Thr"/>
    <property type="match status" value="1"/>
</dbReference>
<dbReference type="CDD" id="cd14066">
    <property type="entry name" value="STKc_IRAK"/>
    <property type="match status" value="2"/>
</dbReference>
<keyword evidence="8" id="KW-0812">Transmembrane</keyword>
<dbReference type="FunFam" id="2.60.120.430:FF:000003">
    <property type="entry name" value="FERONIA receptor-like kinase"/>
    <property type="match status" value="1"/>
</dbReference>
<evidence type="ECO:0000256" key="5">
    <source>
        <dbReference type="ARBA" id="ARBA00022475"/>
    </source>
</evidence>
<comment type="similarity">
    <text evidence="2">In the N-terminal section; belongs to the leguminous lectin family.</text>
</comment>
<proteinExistence type="inferred from homology"/>
<dbReference type="GO" id="GO:0004674">
    <property type="term" value="F:protein serine/threonine kinase activity"/>
    <property type="evidence" value="ECO:0007669"/>
    <property type="project" value="UniProtKB-KW"/>
</dbReference>
<feature type="chain" id="PRO_5044781249" description="non-specific serine/threonine protein kinase" evidence="22">
    <location>
        <begin position="23"/>
        <end position="1233"/>
    </location>
</feature>
<dbReference type="PROSITE" id="PS00107">
    <property type="entry name" value="PROTEIN_KINASE_ATP"/>
    <property type="match status" value="2"/>
</dbReference>
<dbReference type="InterPro" id="IPR000719">
    <property type="entry name" value="Prot_kinase_dom"/>
</dbReference>
<dbReference type="FunFam" id="3.30.200.20:FF:000039">
    <property type="entry name" value="receptor-like protein kinase FERONIA"/>
    <property type="match status" value="1"/>
</dbReference>
<comment type="subcellular location">
    <subcellularLocation>
        <location evidence="1">Cell membrane</location>
        <topology evidence="1">Single-pass type I membrane protein</topology>
    </subcellularLocation>
</comment>
<keyword evidence="11" id="KW-0418">Kinase</keyword>
<evidence type="ECO:0000256" key="1">
    <source>
        <dbReference type="ARBA" id="ARBA00004251"/>
    </source>
</evidence>
<keyword evidence="10 20" id="KW-0547">Nucleotide-binding</keyword>
<feature type="domain" description="Protein kinase" evidence="23">
    <location>
        <begin position="849"/>
        <end position="1121"/>
    </location>
</feature>
<dbReference type="EC" id="2.7.11.1" evidence="4"/>
<dbReference type="SUPFAM" id="SSF56112">
    <property type="entry name" value="Protein kinase-like (PK-like)"/>
    <property type="match status" value="2"/>
</dbReference>
<evidence type="ECO:0000313" key="24">
    <source>
        <dbReference type="EMBL" id="KAL3813487.1"/>
    </source>
</evidence>
<keyword evidence="12 20" id="KW-0067">ATP-binding</keyword>
<dbReference type="GO" id="GO:0002229">
    <property type="term" value="P:defense response to oomycetes"/>
    <property type="evidence" value="ECO:0007669"/>
    <property type="project" value="UniProtKB-ARBA"/>
</dbReference>
<protein>
    <recommendedName>
        <fullName evidence="4">non-specific serine/threonine protein kinase</fullName>
        <ecNumber evidence="4">2.7.11.1</ecNumber>
    </recommendedName>
</protein>
<evidence type="ECO:0000256" key="16">
    <source>
        <dbReference type="ARBA" id="ARBA00023170"/>
    </source>
</evidence>
<accession>A0ABD3RMS3</accession>
<keyword evidence="13" id="KW-1133">Transmembrane helix</keyword>
<dbReference type="EMBL" id="JBJXBP010000008">
    <property type="protein sequence ID" value="KAL3813487.1"/>
    <property type="molecule type" value="Genomic_DNA"/>
</dbReference>
<keyword evidence="9 22" id="KW-0732">Signal</keyword>
<dbReference type="Gene3D" id="3.30.200.20">
    <property type="entry name" value="Phosphorylase Kinase, domain 1"/>
    <property type="match status" value="2"/>
</dbReference>
<dbReference type="PROSITE" id="PS00108">
    <property type="entry name" value="PROTEIN_KINASE_ST"/>
    <property type="match status" value="1"/>
</dbReference>
<dbReference type="PANTHER" id="PTHR47973">
    <property type="entry name" value="CYSTEINE-RICH RECEPTOR-LIKE PROTEIN KINASE 3"/>
    <property type="match status" value="1"/>
</dbReference>
<keyword evidence="5" id="KW-1003">Cell membrane</keyword>
<evidence type="ECO:0000256" key="2">
    <source>
        <dbReference type="ARBA" id="ARBA00008536"/>
    </source>
</evidence>
<dbReference type="InterPro" id="IPR008271">
    <property type="entry name" value="Ser/Thr_kinase_AS"/>
</dbReference>
<evidence type="ECO:0000256" key="9">
    <source>
        <dbReference type="ARBA" id="ARBA00022729"/>
    </source>
</evidence>
<dbReference type="InterPro" id="IPR052059">
    <property type="entry name" value="CR_Ser/Thr_kinase"/>
</dbReference>
<evidence type="ECO:0000256" key="18">
    <source>
        <dbReference type="ARBA" id="ARBA00047899"/>
    </source>
</evidence>
<evidence type="ECO:0000313" key="25">
    <source>
        <dbReference type="Proteomes" id="UP001634393"/>
    </source>
</evidence>
<dbReference type="Proteomes" id="UP001634393">
    <property type="component" value="Unassembled WGS sequence"/>
</dbReference>
<sequence length="1233" mass="138646">MQTFPFSIALLVLCLHTTLSLGTNNRAYPKRDIFVNCGSIATSAAFNGRKWIGDAQPNSASWLSIRGSSKISTLNNKLISDDPVPHKTARVSSSRFSYVFHLSPGQKILRLHFNPNPYKGFKKFRDLFTVEAGPFTLLSNFSASITAHALGVNTFTKEFCISIEENQPLNIVFSPAISSSQDKTYAFINGIEIISIPEGLTYFRGADLGAQVVGQKSLVYIDNNTALEIIHRLNVKRDSFMSGDEFDMFGMEAKVPKQTLTWKRPVDVGFKYLVRIHLCELGLKLAETGNMIFKVLINEMIVDTNTDIVKERDENGNLRYRDYLVVIKGRKIEGQRDLLISLQSNNEFVDGYGPLKGFEIFKLSNPDNSLASPNPLPPVMAVRNLTSWIIQDLISLLGRRNVIATIAVTIISIVSIIVHELQKIWEANLIEEETKPSARAERHCRRFSLAEIRSATQNFSNTFFIGKGGYGIVYKGMIDNGRETVAIKRLKPSSRQGKREFWTEIETLSELRHKNLVSLIGYCNEYREMILVYDYMTCGTLADHLYKHARDSDKDSSLTWKQRLNICIGAGRGLDYLHTGHGIIHRDVKSSNILLDENFLSKVSDFGLAKPEDRNKLQSHVSTKVKGTHGYIDPYYVRFSKLTPKSDTYAFGVVLLEVLCGRPAMDRRLGEDECLLTKWAQNRINKGEVEQIVDSSLIGEISANSLKVFVGIAESCLHDEPKKRPAMAQVVLQLELALEQQETRKDVIPNQITNVADETTLPVSPEQPTVASSESTERGKTQRVNTEPPPANKDGRKPKMYKSPWFWVWDALWRRGKVSRNEDIVPNFLSGSKLPEYDFATIAAATNQFSFSNKIGRGKYGSVYKGVLSSGQIVAVKRVSQNSSQGLNEFKSEILLISNLQHRNIIKLLGYCIHEKPLLLYEFMENGSLNTHIYDEARHRLLRWDVRFKIIMGIGRGISYLHQDSGMNIIHRGIQTSNILLDIQMNPKISNFGNAVTLEEDRSKVETSRIVGTYGYMAPEYLMNGIASVMSDIYSFGIVVLEILSGRRNKQLYDDQSLVEYAWKLWIEGNILHLVDESIEGAFSEEEVLRCIQVGLLCTQQNRHHRPTISYVLKMLRGEELPLETQEKLVKAAAAHKVNFSYISASNSAGDNSESPPLATETFQKDDHNVMTNPFNGSAATFEKDNTLSPLLNPLIDSAGTFESNRTPDPLTNPSIDNDAMFDHDDINTPKSA</sequence>
<keyword evidence="6" id="KW-0723">Serine/threonine-protein kinase</keyword>
<dbReference type="Pfam" id="PF00069">
    <property type="entry name" value="Pkinase"/>
    <property type="match status" value="1"/>
</dbReference>
<comment type="catalytic activity">
    <reaction evidence="19">
        <text>L-seryl-[protein] + ATP = O-phospho-L-seryl-[protein] + ADP + H(+)</text>
        <dbReference type="Rhea" id="RHEA:17989"/>
        <dbReference type="Rhea" id="RHEA-COMP:9863"/>
        <dbReference type="Rhea" id="RHEA-COMP:11604"/>
        <dbReference type="ChEBI" id="CHEBI:15378"/>
        <dbReference type="ChEBI" id="CHEBI:29999"/>
        <dbReference type="ChEBI" id="CHEBI:30616"/>
        <dbReference type="ChEBI" id="CHEBI:83421"/>
        <dbReference type="ChEBI" id="CHEBI:456216"/>
        <dbReference type="EC" id="2.7.11.1"/>
    </reaction>
</comment>
<gene>
    <name evidence="24" type="ORF">ACJIZ3_014755</name>
</gene>
<dbReference type="PROSITE" id="PS50011">
    <property type="entry name" value="PROTEIN_KINASE_DOM"/>
    <property type="match status" value="2"/>
</dbReference>
<evidence type="ECO:0000259" key="23">
    <source>
        <dbReference type="PROSITE" id="PS50011"/>
    </source>
</evidence>
<keyword evidence="16" id="KW-0675">Receptor</keyword>
<keyword evidence="7" id="KW-0808">Transferase</keyword>
<dbReference type="GO" id="GO:0005886">
    <property type="term" value="C:plasma membrane"/>
    <property type="evidence" value="ECO:0007669"/>
    <property type="project" value="UniProtKB-SubCell"/>
</dbReference>
<keyword evidence="17" id="KW-0325">Glycoprotein</keyword>
<feature type="binding site" evidence="20">
    <location>
        <position position="488"/>
    </location>
    <ligand>
        <name>ATP</name>
        <dbReference type="ChEBI" id="CHEBI:30616"/>
    </ligand>
</feature>
<evidence type="ECO:0000256" key="13">
    <source>
        <dbReference type="ARBA" id="ARBA00022989"/>
    </source>
</evidence>
<feature type="compositionally biased region" description="Basic and acidic residues" evidence="21">
    <location>
        <begin position="1221"/>
        <end position="1233"/>
    </location>
</feature>
<dbReference type="InterPro" id="IPR017441">
    <property type="entry name" value="Protein_kinase_ATP_BS"/>
</dbReference>
<dbReference type="FunFam" id="1.10.510.10:FF:000060">
    <property type="entry name" value="G-type lectin S-receptor-like serine/threonine-protein kinase"/>
    <property type="match status" value="1"/>
</dbReference>
<feature type="region of interest" description="Disordered" evidence="21">
    <location>
        <begin position="749"/>
        <end position="797"/>
    </location>
</feature>
<reference evidence="24 25" key="1">
    <citation type="submission" date="2024-12" db="EMBL/GenBank/DDBJ databases">
        <title>The unique morphological basis and parallel evolutionary history of personate flowers in Penstemon.</title>
        <authorList>
            <person name="Depatie T.H."/>
            <person name="Wessinger C.A."/>
        </authorList>
    </citation>
    <scope>NUCLEOTIDE SEQUENCE [LARGE SCALE GENOMIC DNA]</scope>
    <source>
        <strain evidence="24">WTNN_2</strain>
        <tissue evidence="24">Leaf</tissue>
    </source>
</reference>
<keyword evidence="14" id="KW-0472">Membrane</keyword>
<evidence type="ECO:0000256" key="21">
    <source>
        <dbReference type="SAM" id="MobiDB-lite"/>
    </source>
</evidence>
<dbReference type="Gene3D" id="1.10.510.10">
    <property type="entry name" value="Transferase(Phosphotransferase) domain 1"/>
    <property type="match status" value="2"/>
</dbReference>
<keyword evidence="15" id="KW-1015">Disulfide bond</keyword>
<feature type="signal peptide" evidence="22">
    <location>
        <begin position="1"/>
        <end position="22"/>
    </location>
</feature>
<organism evidence="24 25">
    <name type="scientific">Penstemon smallii</name>
    <dbReference type="NCBI Taxonomy" id="265156"/>
    <lineage>
        <taxon>Eukaryota</taxon>
        <taxon>Viridiplantae</taxon>
        <taxon>Streptophyta</taxon>
        <taxon>Embryophyta</taxon>
        <taxon>Tracheophyta</taxon>
        <taxon>Spermatophyta</taxon>
        <taxon>Magnoliopsida</taxon>
        <taxon>eudicotyledons</taxon>
        <taxon>Gunneridae</taxon>
        <taxon>Pentapetalae</taxon>
        <taxon>asterids</taxon>
        <taxon>lamiids</taxon>
        <taxon>Lamiales</taxon>
        <taxon>Plantaginaceae</taxon>
        <taxon>Cheloneae</taxon>
        <taxon>Penstemon</taxon>
    </lineage>
</organism>
<evidence type="ECO:0000256" key="4">
    <source>
        <dbReference type="ARBA" id="ARBA00012513"/>
    </source>
</evidence>
<dbReference type="AlphaFoldDB" id="A0ABD3RMS3"/>
<comment type="caution">
    <text evidence="24">The sequence shown here is derived from an EMBL/GenBank/DDBJ whole genome shotgun (WGS) entry which is preliminary data.</text>
</comment>
<comment type="catalytic activity">
    <reaction evidence="18">
        <text>L-threonyl-[protein] + ATP = O-phospho-L-threonyl-[protein] + ADP + H(+)</text>
        <dbReference type="Rhea" id="RHEA:46608"/>
        <dbReference type="Rhea" id="RHEA-COMP:11060"/>
        <dbReference type="Rhea" id="RHEA-COMP:11605"/>
        <dbReference type="ChEBI" id="CHEBI:15378"/>
        <dbReference type="ChEBI" id="CHEBI:30013"/>
        <dbReference type="ChEBI" id="CHEBI:30616"/>
        <dbReference type="ChEBI" id="CHEBI:61977"/>
        <dbReference type="ChEBI" id="CHEBI:456216"/>
        <dbReference type="EC" id="2.7.11.1"/>
    </reaction>
</comment>
<evidence type="ECO:0000256" key="7">
    <source>
        <dbReference type="ARBA" id="ARBA00022679"/>
    </source>
</evidence>
<dbReference type="FunFam" id="3.30.200.20:FF:000162">
    <property type="entry name" value="Adenine nucleotide alpha hydrolase-like domain kinase"/>
    <property type="match status" value="1"/>
</dbReference>